<dbReference type="AlphaFoldDB" id="I1DYY1"/>
<organism evidence="2 3">
    <name type="scientific">Rheinheimera nanhaiensis E407-8</name>
    <dbReference type="NCBI Taxonomy" id="562729"/>
    <lineage>
        <taxon>Bacteria</taxon>
        <taxon>Pseudomonadati</taxon>
        <taxon>Pseudomonadota</taxon>
        <taxon>Gammaproteobacteria</taxon>
        <taxon>Chromatiales</taxon>
        <taxon>Chromatiaceae</taxon>
        <taxon>Rheinheimera</taxon>
    </lineage>
</organism>
<dbReference type="RefSeq" id="WP_008221695.1">
    <property type="nucleotide sequence ID" value="NZ_BAFK01000011.1"/>
</dbReference>
<evidence type="ECO:0000313" key="3">
    <source>
        <dbReference type="Proteomes" id="UP000004374"/>
    </source>
</evidence>
<sequence>MLRYPRYKSMLLVSGLLGAASFAHAQAIPEQINWGINTAPPFHIVDGPYKQQGLCDVLIDSVHRHLPALKKRREVLPQPRIGRALERSENLCFACMIAKPQGEQGAYYSRPTHVYTPHQIITNDKTASLIKQQYPLPVPLADLLADEQLQFGYPAGRRYGVLQPLIEGQDNRPGNRLVRSGDNGPLAILQMIASERLDYTVDYSMISRYYQLTNGSPLTLLPIAENHQQAVVGAIGCSNSAWGRSIIEQINAVMPQIHADAEFMQSLQFWLDETGKGQYLRYNRQQLKKLKP</sequence>
<accession>I1DYY1</accession>
<keyword evidence="1" id="KW-0732">Signal</keyword>
<gene>
    <name evidence="2" type="ORF">RNAN_2251</name>
</gene>
<dbReference type="EMBL" id="BAFK01000011">
    <property type="protein sequence ID" value="GAB59259.1"/>
    <property type="molecule type" value="Genomic_DNA"/>
</dbReference>
<keyword evidence="3" id="KW-1185">Reference proteome</keyword>
<proteinExistence type="predicted"/>
<evidence type="ECO:0000313" key="2">
    <source>
        <dbReference type="EMBL" id="GAB59259.1"/>
    </source>
</evidence>
<name>I1DYY1_9GAMM</name>
<feature type="signal peptide" evidence="1">
    <location>
        <begin position="1"/>
        <end position="25"/>
    </location>
</feature>
<feature type="chain" id="PRO_5003639619" evidence="1">
    <location>
        <begin position="26"/>
        <end position="292"/>
    </location>
</feature>
<reference evidence="2 3" key="1">
    <citation type="journal article" date="2012" name="J. Bacteriol.">
        <title>Genome Sequence of the Protease-Producing Bacterium Rheinheimera nanhaiensis E407-8T, Isolated from Deep-Sea Sediment of the South China Sea.</title>
        <authorList>
            <person name="Zhang X.-Y."/>
            <person name="Zhang Y.-J."/>
            <person name="Qin Q.-L."/>
            <person name="Xie B.-B."/>
            <person name="Chen X.-L."/>
            <person name="Zhou B.-C."/>
            <person name="Zhang Y.-Z."/>
        </authorList>
    </citation>
    <scope>NUCLEOTIDE SEQUENCE [LARGE SCALE GENOMIC DNA]</scope>
    <source>
        <strain evidence="2 3">E407-8</strain>
    </source>
</reference>
<comment type="caution">
    <text evidence="2">The sequence shown here is derived from an EMBL/GenBank/DDBJ whole genome shotgun (WGS) entry which is preliminary data.</text>
</comment>
<protein>
    <submittedName>
        <fullName evidence="2">Periplasmic substrate-binding protein</fullName>
    </submittedName>
</protein>
<dbReference type="OrthoDB" id="8439154at2"/>
<dbReference type="STRING" id="562729.RNAN_2251"/>
<evidence type="ECO:0000256" key="1">
    <source>
        <dbReference type="SAM" id="SignalP"/>
    </source>
</evidence>
<dbReference type="SUPFAM" id="SSF53850">
    <property type="entry name" value="Periplasmic binding protein-like II"/>
    <property type="match status" value="1"/>
</dbReference>
<dbReference type="Proteomes" id="UP000004374">
    <property type="component" value="Unassembled WGS sequence"/>
</dbReference>